<dbReference type="EMBL" id="CBXE010000367">
    <property type="protein sequence ID" value="CDL86643.1"/>
    <property type="molecule type" value="Genomic_DNA"/>
</dbReference>
<sequence length="104" mass="12714">MKKLDFDLKIDHEKLLFSKSSGNRFSRTFQVFYDGRRYHLRFLRFERTDPLISEKEKGIKPKRYLVGKKEYYFDNLRNIDFDKLPFKDLTQYFDIEAAIENTQT</sequence>
<protein>
    <submittedName>
        <fullName evidence="1">Uncharacterized protein</fullName>
    </submittedName>
</protein>
<gene>
    <name evidence="1" type="ORF">XCR1_4290001</name>
</gene>
<accession>W1J9F2</accession>
<evidence type="ECO:0000313" key="1">
    <source>
        <dbReference type="EMBL" id="CDL86643.1"/>
    </source>
</evidence>
<comment type="caution">
    <text evidence="1">The sequence shown here is derived from an EMBL/GenBank/DDBJ whole genome shotgun (WGS) entry which is preliminary data.</text>
</comment>
<dbReference type="OrthoDB" id="9865227at2"/>
<dbReference type="RefSeq" id="WP_038267145.1">
    <property type="nucleotide sequence ID" value="NZ_CAWLVK010000367.1"/>
</dbReference>
<reference evidence="1 2" key="1">
    <citation type="submission" date="2013-11" db="EMBL/GenBank/DDBJ databases">
        <title>Draft genome sequence and annotation of the entomopathogenic bacterium, Xenorhabdus cabanillasi strain JM26.</title>
        <authorList>
            <person name="Gualtieri M."/>
            <person name="Ogier J.C."/>
            <person name="Pages S."/>
            <person name="Givaudan A."/>
            <person name="Gaudriault S."/>
        </authorList>
    </citation>
    <scope>NUCLEOTIDE SEQUENCE [LARGE SCALE GENOMIC DNA]</scope>
    <source>
        <strain evidence="1 2">JM26</strain>
    </source>
</reference>
<name>W1J9F2_9GAMM</name>
<organism evidence="1 2">
    <name type="scientific">Xenorhabdus cabanillasii JM26</name>
    <dbReference type="NCBI Taxonomy" id="1427517"/>
    <lineage>
        <taxon>Bacteria</taxon>
        <taxon>Pseudomonadati</taxon>
        <taxon>Pseudomonadota</taxon>
        <taxon>Gammaproteobacteria</taxon>
        <taxon>Enterobacterales</taxon>
        <taxon>Morganellaceae</taxon>
        <taxon>Xenorhabdus</taxon>
    </lineage>
</organism>
<dbReference type="Proteomes" id="UP000019197">
    <property type="component" value="Unassembled WGS sequence"/>
</dbReference>
<dbReference type="AlphaFoldDB" id="W1J9F2"/>
<evidence type="ECO:0000313" key="2">
    <source>
        <dbReference type="Proteomes" id="UP000019197"/>
    </source>
</evidence>
<proteinExistence type="predicted"/>